<dbReference type="AlphaFoldDB" id="A0A975RXK3"/>
<dbReference type="RefSeq" id="WP_215605057.1">
    <property type="nucleotide sequence ID" value="NZ_CP076136.1"/>
</dbReference>
<evidence type="ECO:0000313" key="2">
    <source>
        <dbReference type="EMBL" id="QWG24312.1"/>
    </source>
</evidence>
<keyword evidence="3" id="KW-1185">Reference proteome</keyword>
<keyword evidence="1" id="KW-1133">Transmembrane helix</keyword>
<reference evidence="2 3" key="1">
    <citation type="submission" date="2021-06" db="EMBL/GenBank/DDBJ databases">
        <title>Bradyrhizobium sp. S2-11-4 Genome sequencing.</title>
        <authorList>
            <person name="Jin L."/>
        </authorList>
    </citation>
    <scope>NUCLEOTIDE SEQUENCE [LARGE SCALE GENOMIC DNA]</scope>
    <source>
        <strain evidence="2 3">S2-11-4</strain>
    </source>
</reference>
<evidence type="ECO:0000313" key="3">
    <source>
        <dbReference type="Proteomes" id="UP000676951"/>
    </source>
</evidence>
<accession>A0A975RXK3</accession>
<feature type="transmembrane region" description="Helical" evidence="1">
    <location>
        <begin position="88"/>
        <end position="114"/>
    </location>
</feature>
<name>A0A975RXK3_9BRAD</name>
<feature type="transmembrane region" description="Helical" evidence="1">
    <location>
        <begin position="36"/>
        <end position="55"/>
    </location>
</feature>
<sequence length="152" mass="16511">MANGSNEGFANLGRILVWIGDHIGAAWQLAYTGNSIAIWMTGGIVVAGISSYLYVKSRVISPEWLAMFEGKQREYFELLRDYICSTKIFSVGVFFISSVLFVIVNTASISAAGYPFSEGSLAVIAFIGKAGVVLCILFRVTRLALALIRFPA</sequence>
<dbReference type="EMBL" id="CP076136">
    <property type="protein sequence ID" value="QWG24312.1"/>
    <property type="molecule type" value="Genomic_DNA"/>
</dbReference>
<keyword evidence="1" id="KW-0472">Membrane</keyword>
<feature type="transmembrane region" description="Helical" evidence="1">
    <location>
        <begin position="120"/>
        <end position="140"/>
    </location>
</feature>
<organism evidence="2 3">
    <name type="scientific">Bradyrhizobium sediminis</name>
    <dbReference type="NCBI Taxonomy" id="2840469"/>
    <lineage>
        <taxon>Bacteria</taxon>
        <taxon>Pseudomonadati</taxon>
        <taxon>Pseudomonadota</taxon>
        <taxon>Alphaproteobacteria</taxon>
        <taxon>Hyphomicrobiales</taxon>
        <taxon>Nitrobacteraceae</taxon>
        <taxon>Bradyrhizobium</taxon>
    </lineage>
</organism>
<protein>
    <submittedName>
        <fullName evidence="2">Uncharacterized protein</fullName>
    </submittedName>
</protein>
<dbReference type="Proteomes" id="UP000676951">
    <property type="component" value="Chromosome"/>
</dbReference>
<evidence type="ECO:0000256" key="1">
    <source>
        <dbReference type="SAM" id="Phobius"/>
    </source>
</evidence>
<keyword evidence="1" id="KW-0812">Transmembrane</keyword>
<proteinExistence type="predicted"/>
<gene>
    <name evidence="2" type="ORF">KMZ93_05165</name>
</gene>